<dbReference type="InterPro" id="IPR004136">
    <property type="entry name" value="NMO"/>
</dbReference>
<keyword evidence="5" id="KW-0503">Monooxygenase</keyword>
<evidence type="ECO:0000313" key="5">
    <source>
        <dbReference type="EMBL" id="TDD14571.1"/>
    </source>
</evidence>
<gene>
    <name evidence="5" type="ORF">E1218_32890</name>
</gene>
<evidence type="ECO:0000256" key="4">
    <source>
        <dbReference type="SAM" id="MobiDB-lite"/>
    </source>
</evidence>
<reference evidence="5 6" key="1">
    <citation type="submission" date="2019-02" db="EMBL/GenBank/DDBJ databases">
        <title>Draft genome sequences of novel Actinobacteria.</title>
        <authorList>
            <person name="Sahin N."/>
            <person name="Ay H."/>
            <person name="Saygin H."/>
        </authorList>
    </citation>
    <scope>NUCLEOTIDE SEQUENCE [LARGE SCALE GENOMIC DNA]</scope>
    <source>
        <strain evidence="5 6">16K104</strain>
    </source>
</reference>
<dbReference type="Proteomes" id="UP000295172">
    <property type="component" value="Unassembled WGS sequence"/>
</dbReference>
<dbReference type="OrthoDB" id="7165168at2"/>
<dbReference type="CDD" id="cd04730">
    <property type="entry name" value="NPD_like"/>
    <property type="match status" value="1"/>
</dbReference>
<name>A0A4R4W913_9ACTN</name>
<keyword evidence="2" id="KW-0288">FMN</keyword>
<evidence type="ECO:0000256" key="1">
    <source>
        <dbReference type="ARBA" id="ARBA00022630"/>
    </source>
</evidence>
<dbReference type="EMBL" id="SMKR01000227">
    <property type="protein sequence ID" value="TDD14571.1"/>
    <property type="molecule type" value="Genomic_DNA"/>
</dbReference>
<sequence>MDAGHRLRPALPEHRRRNPDTDGPSGQHVPGPRAGQSLRRPGGERRLPPRAEHDRRPPGTVLTPPDAACPSRSPPHHCGPQRLRGRPAVVRRTCGAVVNGLCSLLGVEAPIVLAPFGPWEEVELAAAVCNAGGLGSLGTALRSTDELRQQWRRLRELTDRPFAVNHTGRPLNQEAFDATLEARPAAISFHMGIPADLIAQAHDQGISWIQAVGDVDAADMALEAGADVLIAQGTESGGNAGWISTLVLVPAVVDLAGTTPVVAAGGIADGRGMAAALALGAQGVSLGTRFLATTEMTIDQAWKDRIVAAHARDAVKVANADRALPPFNLAQVGAPFAPRALRTPLVDQLEQDPDSLDPPALAARVRAGVLAGGGHDLLPFTGQSAELIHDIVSAAEVVSRLMTECAAALHQAETVLPSGASIAPMGQT</sequence>
<evidence type="ECO:0000256" key="3">
    <source>
        <dbReference type="ARBA" id="ARBA00023002"/>
    </source>
</evidence>
<protein>
    <submittedName>
        <fullName evidence="5">Nitronate monooxygenase</fullName>
    </submittedName>
</protein>
<keyword evidence="3" id="KW-0560">Oxidoreductase</keyword>
<dbReference type="PANTHER" id="PTHR32332:SF20">
    <property type="entry name" value="2-NITROPROPANE DIOXYGENASE-LIKE PROTEIN"/>
    <property type="match status" value="1"/>
</dbReference>
<dbReference type="InterPro" id="IPR013785">
    <property type="entry name" value="Aldolase_TIM"/>
</dbReference>
<dbReference type="GO" id="GO:0018580">
    <property type="term" value="F:nitronate monooxygenase activity"/>
    <property type="evidence" value="ECO:0007669"/>
    <property type="project" value="InterPro"/>
</dbReference>
<accession>A0A4R4W913</accession>
<organism evidence="5 6">
    <name type="scientific">Kribbella turkmenica</name>
    <dbReference type="NCBI Taxonomy" id="2530375"/>
    <lineage>
        <taxon>Bacteria</taxon>
        <taxon>Bacillati</taxon>
        <taxon>Actinomycetota</taxon>
        <taxon>Actinomycetes</taxon>
        <taxon>Propionibacteriales</taxon>
        <taxon>Kribbellaceae</taxon>
        <taxon>Kribbella</taxon>
    </lineage>
</organism>
<dbReference type="SUPFAM" id="SSF51412">
    <property type="entry name" value="Inosine monophosphate dehydrogenase (IMPDH)"/>
    <property type="match status" value="1"/>
</dbReference>
<proteinExistence type="predicted"/>
<keyword evidence="1" id="KW-0285">Flavoprotein</keyword>
<comment type="caution">
    <text evidence="5">The sequence shown here is derived from an EMBL/GenBank/DDBJ whole genome shotgun (WGS) entry which is preliminary data.</text>
</comment>
<feature type="region of interest" description="Disordered" evidence="4">
    <location>
        <begin position="1"/>
        <end position="83"/>
    </location>
</feature>
<dbReference type="Pfam" id="PF03060">
    <property type="entry name" value="NMO"/>
    <property type="match status" value="1"/>
</dbReference>
<keyword evidence="6" id="KW-1185">Reference proteome</keyword>
<evidence type="ECO:0000256" key="2">
    <source>
        <dbReference type="ARBA" id="ARBA00022643"/>
    </source>
</evidence>
<dbReference type="Gene3D" id="3.20.20.70">
    <property type="entry name" value="Aldolase class I"/>
    <property type="match status" value="1"/>
</dbReference>
<feature type="compositionally biased region" description="Basic and acidic residues" evidence="4">
    <location>
        <begin position="41"/>
        <end position="57"/>
    </location>
</feature>
<dbReference type="AlphaFoldDB" id="A0A4R4W913"/>
<dbReference type="PANTHER" id="PTHR32332">
    <property type="entry name" value="2-NITROPROPANE DIOXYGENASE"/>
    <property type="match status" value="1"/>
</dbReference>
<evidence type="ECO:0000313" key="6">
    <source>
        <dbReference type="Proteomes" id="UP000295172"/>
    </source>
</evidence>